<comment type="caution">
    <text evidence="1">The sequence shown here is derived from an EMBL/GenBank/DDBJ whole genome shotgun (WGS) entry which is preliminary data.</text>
</comment>
<reference evidence="1" key="1">
    <citation type="submission" date="2021-02" db="EMBL/GenBank/DDBJ databases">
        <authorList>
            <person name="Nowell W R."/>
        </authorList>
    </citation>
    <scope>NUCLEOTIDE SEQUENCE</scope>
</reference>
<evidence type="ECO:0000313" key="2">
    <source>
        <dbReference type="Proteomes" id="UP000663836"/>
    </source>
</evidence>
<dbReference type="AlphaFoldDB" id="A0A820JQA0"/>
<proteinExistence type="predicted"/>
<name>A0A820JQA0_9BILA</name>
<evidence type="ECO:0000313" key="1">
    <source>
        <dbReference type="EMBL" id="CAF4331319.1"/>
    </source>
</evidence>
<dbReference type="Proteomes" id="UP000663836">
    <property type="component" value="Unassembled WGS sequence"/>
</dbReference>
<sequence>FETPIAMQKTGTGLSIYLLKILHQQICIDYNKLSFP</sequence>
<organism evidence="1 2">
    <name type="scientific">Rotaria sordida</name>
    <dbReference type="NCBI Taxonomy" id="392033"/>
    <lineage>
        <taxon>Eukaryota</taxon>
        <taxon>Metazoa</taxon>
        <taxon>Spiralia</taxon>
        <taxon>Gnathifera</taxon>
        <taxon>Rotifera</taxon>
        <taxon>Eurotatoria</taxon>
        <taxon>Bdelloidea</taxon>
        <taxon>Philodinida</taxon>
        <taxon>Philodinidae</taxon>
        <taxon>Rotaria</taxon>
    </lineage>
</organism>
<dbReference type="EMBL" id="CAJOBD010044571">
    <property type="protein sequence ID" value="CAF4331319.1"/>
    <property type="molecule type" value="Genomic_DNA"/>
</dbReference>
<feature type="non-terminal residue" evidence="1">
    <location>
        <position position="1"/>
    </location>
</feature>
<protein>
    <submittedName>
        <fullName evidence="1">Uncharacterized protein</fullName>
    </submittedName>
</protein>
<gene>
    <name evidence="1" type="ORF">JBS370_LOCUS41327</name>
</gene>
<accession>A0A820JQA0</accession>